<evidence type="ECO:0000256" key="1">
    <source>
        <dbReference type="SAM" id="MobiDB-lite"/>
    </source>
</evidence>
<organism evidence="2 3">
    <name type="scientific">[Candida] railenensis</name>
    <dbReference type="NCBI Taxonomy" id="45579"/>
    <lineage>
        <taxon>Eukaryota</taxon>
        <taxon>Fungi</taxon>
        <taxon>Dikarya</taxon>
        <taxon>Ascomycota</taxon>
        <taxon>Saccharomycotina</taxon>
        <taxon>Pichiomycetes</taxon>
        <taxon>Debaryomycetaceae</taxon>
        <taxon>Kurtzmaniella</taxon>
    </lineage>
</organism>
<reference evidence="2" key="1">
    <citation type="submission" date="2022-03" db="EMBL/GenBank/DDBJ databases">
        <authorList>
            <person name="Legras J.-L."/>
            <person name="Devillers H."/>
            <person name="Grondin C."/>
        </authorList>
    </citation>
    <scope>NUCLEOTIDE SEQUENCE</scope>
    <source>
        <strain evidence="2">CLIB 1423</strain>
    </source>
</reference>
<dbReference type="EMBL" id="CAKXYY010000004">
    <property type="protein sequence ID" value="CAH2351621.1"/>
    <property type="molecule type" value="Genomic_DNA"/>
</dbReference>
<dbReference type="Proteomes" id="UP000837801">
    <property type="component" value="Unassembled WGS sequence"/>
</dbReference>
<feature type="region of interest" description="Disordered" evidence="1">
    <location>
        <begin position="203"/>
        <end position="235"/>
    </location>
</feature>
<proteinExistence type="predicted"/>
<feature type="compositionally biased region" description="Polar residues" evidence="1">
    <location>
        <begin position="208"/>
        <end position="218"/>
    </location>
</feature>
<comment type="caution">
    <text evidence="2">The sequence shown here is derived from an EMBL/GenBank/DDBJ whole genome shotgun (WGS) entry which is preliminary data.</text>
</comment>
<sequence length="297" mass="33340">MSDNLRSSTVPLAVKKRRSLSSMFQPPNKKIKQRSSTLTSLEVNRASYTNFLVDSSTHIYGGTESPTENTQFAALKSENTTENPPRSVNDVEIAHWRKTLFSSTWEGPPELILGSTRYTGISYENLFIPDTKPPNPPSLKKSPRLEYIQPSSGPSLAEPTRRNSIRRLFTKDIQPIKRTHKPIFGSLRHLFKRNIVPSKEVNDRGSENVMQEGNTSAASVEATRTMRKPPLPEKKKIRTNPKTYLLSQQVFGEDNEDVLGALLYIKQNAEKTEAGHSESGRESPNKGLSVDFSNLEI</sequence>
<feature type="region of interest" description="Disordered" evidence="1">
    <location>
        <begin position="130"/>
        <end position="162"/>
    </location>
</feature>
<gene>
    <name evidence="2" type="ORF">CLIB1423_04S02190</name>
</gene>
<dbReference type="AlphaFoldDB" id="A0A9P0VXM2"/>
<feature type="region of interest" description="Disordered" evidence="1">
    <location>
        <begin position="1"/>
        <end position="37"/>
    </location>
</feature>
<feature type="region of interest" description="Disordered" evidence="1">
    <location>
        <begin position="271"/>
        <end position="297"/>
    </location>
</feature>
<evidence type="ECO:0000313" key="3">
    <source>
        <dbReference type="Proteomes" id="UP000837801"/>
    </source>
</evidence>
<keyword evidence="3" id="KW-1185">Reference proteome</keyword>
<name>A0A9P0VXM2_9ASCO</name>
<evidence type="ECO:0000313" key="2">
    <source>
        <dbReference type="EMBL" id="CAH2351621.1"/>
    </source>
</evidence>
<accession>A0A9P0VXM2</accession>
<feature type="compositionally biased region" description="Polar residues" evidence="1">
    <location>
        <begin position="1"/>
        <end position="10"/>
    </location>
</feature>
<feature type="compositionally biased region" description="Basic and acidic residues" evidence="1">
    <location>
        <begin position="271"/>
        <end position="284"/>
    </location>
</feature>
<protein>
    <submittedName>
        <fullName evidence="2">Uncharacterized protein</fullName>
    </submittedName>
</protein>